<evidence type="ECO:0000256" key="6">
    <source>
        <dbReference type="ARBA" id="ARBA00023014"/>
    </source>
</evidence>
<dbReference type="SUPFAM" id="SSF55124">
    <property type="entry name" value="Nitrite/Sulfite reductase N-terminal domain-like"/>
    <property type="match status" value="2"/>
</dbReference>
<dbReference type="HOGENOM" id="CLU_015667_1_1_9"/>
<protein>
    <submittedName>
        <fullName evidence="9">Ferredoxin--nitrite reductase</fullName>
        <ecNumber evidence="9">1.7.7.1</ecNumber>
    </submittedName>
</protein>
<evidence type="ECO:0000256" key="1">
    <source>
        <dbReference type="ARBA" id="ARBA00022485"/>
    </source>
</evidence>
<gene>
    <name evidence="9" type="ordered locus">Clole_2524</name>
</gene>
<dbReference type="EC" id="1.7.7.1" evidence="9"/>
<dbReference type="GO" id="GO:0051539">
    <property type="term" value="F:4 iron, 4 sulfur cluster binding"/>
    <property type="evidence" value="ECO:0007669"/>
    <property type="project" value="UniProtKB-KW"/>
</dbReference>
<feature type="domain" description="Nitrite/sulphite reductase 4Fe-4S" evidence="7">
    <location>
        <begin position="118"/>
        <end position="269"/>
    </location>
</feature>
<dbReference type="STRING" id="642492.Clole_2524"/>
<proteinExistence type="predicted"/>
<keyword evidence="1" id="KW-0004">4Fe-4S</keyword>
<keyword evidence="2" id="KW-0349">Heme</keyword>
<keyword evidence="5" id="KW-0408">Iron</keyword>
<evidence type="ECO:0000256" key="2">
    <source>
        <dbReference type="ARBA" id="ARBA00022617"/>
    </source>
</evidence>
<dbReference type="GO" id="GO:0046872">
    <property type="term" value="F:metal ion binding"/>
    <property type="evidence" value="ECO:0007669"/>
    <property type="project" value="UniProtKB-KW"/>
</dbReference>
<evidence type="ECO:0000313" key="9">
    <source>
        <dbReference type="EMBL" id="ADZ84230.1"/>
    </source>
</evidence>
<evidence type="ECO:0000259" key="7">
    <source>
        <dbReference type="Pfam" id="PF01077"/>
    </source>
</evidence>
<dbReference type="KEGG" id="cle:Clole_2524"/>
<name>F2JHJ1_CELLD</name>
<dbReference type="InterPro" id="IPR045854">
    <property type="entry name" value="NO2/SO3_Rdtase_4Fe4S_sf"/>
</dbReference>
<accession>F2JHJ1</accession>
<dbReference type="GO" id="GO:0048307">
    <property type="term" value="F:ferredoxin-nitrite reductase activity"/>
    <property type="evidence" value="ECO:0007669"/>
    <property type="project" value="UniProtKB-EC"/>
</dbReference>
<dbReference type="InterPro" id="IPR051329">
    <property type="entry name" value="NIR_SIR_4Fe-4S"/>
</dbReference>
<dbReference type="Gene3D" id="3.90.480.10">
    <property type="entry name" value="Sulfite Reductase Hemoprotein,Domain 2"/>
    <property type="match status" value="1"/>
</dbReference>
<dbReference type="RefSeq" id="WP_013657523.1">
    <property type="nucleotide sequence ID" value="NC_015275.1"/>
</dbReference>
<keyword evidence="4 9" id="KW-0560">Oxidoreductase</keyword>
<keyword evidence="10" id="KW-1185">Reference proteome</keyword>
<evidence type="ECO:0000256" key="3">
    <source>
        <dbReference type="ARBA" id="ARBA00022723"/>
    </source>
</evidence>
<dbReference type="SUPFAM" id="SSF56014">
    <property type="entry name" value="Nitrite and sulphite reductase 4Fe-4S domain-like"/>
    <property type="match status" value="2"/>
</dbReference>
<keyword evidence="6" id="KW-0411">Iron-sulfur</keyword>
<dbReference type="InterPro" id="IPR005117">
    <property type="entry name" value="NiRdtase/SiRdtase_haem-b_fer"/>
</dbReference>
<dbReference type="GO" id="GO:0020037">
    <property type="term" value="F:heme binding"/>
    <property type="evidence" value="ECO:0007669"/>
    <property type="project" value="InterPro"/>
</dbReference>
<dbReference type="EMBL" id="CP002582">
    <property type="protein sequence ID" value="ADZ84230.1"/>
    <property type="molecule type" value="Genomic_DNA"/>
</dbReference>
<dbReference type="PANTHER" id="PTHR32439:SF9">
    <property type="entry name" value="BLR3264 PROTEIN"/>
    <property type="match status" value="1"/>
</dbReference>
<dbReference type="Pfam" id="PF01077">
    <property type="entry name" value="NIR_SIR"/>
    <property type="match status" value="1"/>
</dbReference>
<feature type="domain" description="Nitrite/Sulfite reductase ferredoxin-like" evidence="8">
    <location>
        <begin position="42"/>
        <end position="106"/>
    </location>
</feature>
<dbReference type="AlphaFoldDB" id="F2JHJ1"/>
<dbReference type="Pfam" id="PF03460">
    <property type="entry name" value="NIR_SIR_ferr"/>
    <property type="match status" value="1"/>
</dbReference>
<dbReference type="Proteomes" id="UP000008467">
    <property type="component" value="Chromosome"/>
</dbReference>
<dbReference type="InterPro" id="IPR036136">
    <property type="entry name" value="Nit/Sulf_reduc_fer-like_dom_sf"/>
</dbReference>
<reference evidence="9 10" key="1">
    <citation type="journal article" date="2011" name="J. Bacteriol.">
        <title>Complete genome sequence of the cellulose-degrading bacterium Cellulosilyticum lentocellum.</title>
        <authorList>
            <consortium name="US DOE Joint Genome Institute"/>
            <person name="Miller D.A."/>
            <person name="Suen G."/>
            <person name="Bruce D."/>
            <person name="Copeland A."/>
            <person name="Cheng J.F."/>
            <person name="Detter C."/>
            <person name="Goodwin L.A."/>
            <person name="Han C.S."/>
            <person name="Hauser L.J."/>
            <person name="Land M.L."/>
            <person name="Lapidus A."/>
            <person name="Lucas S."/>
            <person name="Meincke L."/>
            <person name="Pitluck S."/>
            <person name="Tapia R."/>
            <person name="Teshima H."/>
            <person name="Woyke T."/>
            <person name="Fox B.G."/>
            <person name="Angert E.R."/>
            <person name="Currie C.R."/>
        </authorList>
    </citation>
    <scope>NUCLEOTIDE SEQUENCE [LARGE SCALE GENOMIC DNA]</scope>
    <source>
        <strain evidence="10">ATCC 49066 / DSM 5427 / NCIMB 11756 / RHM5</strain>
    </source>
</reference>
<sequence>MRNLRQILLEEIPEFKAKGEAFLKGELGKMDFKKVSGGFGVYAHRDGKHFMIRLRILSGVLGKEQLVAICNLAERYAVPMIHLTTRQAIQFHKLSLDNICKVMEEGLEYNLYTRGAGGNYPRNVAMSPLAGLMKEEAFDVVPYAMAANAYFLQRINTYHLPRKLKVSFTSDKADGSQATVQDMGFVATLKDNKPYFKLYLGGGLGRNPRKGIPVDRLLPAEEALYALEAMVQFFTHEGDYEHHHKARVRYIADRMGDEAFVNCFWKYFETAKVKGGLDFSPEMPKYTKVGKTVEINHIAITSQKQEGLYSYYFHPLGGQLDYRLLRKISNLIEPMTDVHVRLSMGEGLYLVHLDGEEVQQVAEALDADNYLLGVEQTRSCIGVPICQMGILESQKALKAIVDYFKAKGNIKKSLPPIYISGCPNSCGVHQIAGIGLVGNKKKIDGVLTGIYDVYMKGKCTVGETHLGELIGEVQEDQLPGFLYDLASKIEATHQSFDQYMEANKEEVEQLLSK</sequence>
<dbReference type="PANTHER" id="PTHR32439">
    <property type="entry name" value="FERREDOXIN--NITRITE REDUCTASE, CHLOROPLASTIC"/>
    <property type="match status" value="1"/>
</dbReference>
<organism evidence="9 10">
    <name type="scientific">Cellulosilyticum lentocellum (strain ATCC 49066 / DSM 5427 / NCIMB 11756 / RHM5)</name>
    <name type="common">Clostridium lentocellum</name>
    <dbReference type="NCBI Taxonomy" id="642492"/>
    <lineage>
        <taxon>Bacteria</taxon>
        <taxon>Bacillati</taxon>
        <taxon>Bacillota</taxon>
        <taxon>Clostridia</taxon>
        <taxon>Lachnospirales</taxon>
        <taxon>Cellulosilyticaceae</taxon>
        <taxon>Cellulosilyticum</taxon>
    </lineage>
</organism>
<evidence type="ECO:0000256" key="4">
    <source>
        <dbReference type="ARBA" id="ARBA00023002"/>
    </source>
</evidence>
<evidence type="ECO:0000256" key="5">
    <source>
        <dbReference type="ARBA" id="ARBA00023004"/>
    </source>
</evidence>
<dbReference type="InterPro" id="IPR006067">
    <property type="entry name" value="NO2/SO3_Rdtase_4Fe4S_dom"/>
</dbReference>
<evidence type="ECO:0000259" key="8">
    <source>
        <dbReference type="Pfam" id="PF03460"/>
    </source>
</evidence>
<keyword evidence="3" id="KW-0479">Metal-binding</keyword>
<evidence type="ECO:0000313" key="10">
    <source>
        <dbReference type="Proteomes" id="UP000008467"/>
    </source>
</evidence>
<dbReference type="InterPro" id="IPR006066">
    <property type="entry name" value="NO2/SO3_Rdtase_FeS/sirohaem_BS"/>
</dbReference>
<dbReference type="PRINTS" id="PR00397">
    <property type="entry name" value="SIROHAEM"/>
</dbReference>
<dbReference type="eggNOG" id="COG0155">
    <property type="taxonomic scope" value="Bacteria"/>
</dbReference>
<dbReference type="Gene3D" id="3.30.413.10">
    <property type="entry name" value="Sulfite Reductase Hemoprotein, domain 1"/>
    <property type="match status" value="2"/>
</dbReference>